<feature type="compositionally biased region" description="Polar residues" evidence="9">
    <location>
        <begin position="90"/>
        <end position="120"/>
    </location>
</feature>
<comment type="caution">
    <text evidence="13">The sequence shown here is derived from an EMBL/GenBank/DDBJ whole genome shotgun (WGS) entry which is preliminary data.</text>
</comment>
<keyword evidence="14" id="KW-1185">Reference proteome</keyword>
<dbReference type="PROSITE" id="PS00107">
    <property type="entry name" value="PROTEIN_KINASE_ATP"/>
    <property type="match status" value="1"/>
</dbReference>
<dbReference type="Gene3D" id="1.10.510.10">
    <property type="entry name" value="Transferase(Phosphotransferase) domain 1"/>
    <property type="match status" value="1"/>
</dbReference>
<feature type="domain" description="AGC-kinase C-terminal" evidence="12">
    <location>
        <begin position="740"/>
        <end position="832"/>
    </location>
</feature>
<dbReference type="InterPro" id="IPR036871">
    <property type="entry name" value="PX_dom_sf"/>
</dbReference>
<dbReference type="CDD" id="cd06093">
    <property type="entry name" value="PX_domain"/>
    <property type="match status" value="1"/>
</dbReference>
<sequence length="843" mass="94796">MTQSQTKRKASTSVPVQSEPPAGKHAPSHVLYSMPIVLDDYDQPEIPPFHDPNRILGDMTRHMSGMSLSSIGSPANNSFYRLSFTSSICTPQSARSNRSAMISERTSSTAAQSERSSMPTSDIMGDDTVPTPRRAVIPKDERPAQPDEERDFYEKMWMINFQQSTVQTTAMPDTVYIPPGEQGQLVRISGHSLASGANPQKQSSSSRPYVVFRLEVECQANSKRWTVYRRYHDFKELASQLKSYRLPSLPSKRLSLRRSFDMAFLRKRQNDLESWLKLVLAMPPVPHGSNGHASCPSMTECVRVFLTKDANQPPALETGTRGFSYNEPELQAASLFTASALQITPPVSSHSRSHSSSSSTANLLTRTMAGDTRAGGRKSRLASLFLSNTEPAKPKRKTTFGRSNSDKSLDLLYKAPAPSQSASAAFSSRIASAMSMSQPGPQRHNDRHPSQNYPQQQEPFQQQQQQFPRPPLKYVEEPYKPSARDFEPLRFIGQGSFGRVLLVRKKYQNELYAMKILSKQSVLQKEQVEHTRTERNVLGSIDHPFIVRLHYAFQTTKQLYFVLDYCPGGDLFFHLSRVGCFPEAIARFYAAEISLALVHLHEHGIVYRDLKPENIMLDVDGHVKLADFGLAKQGISNRVQGTNTLCGTPEYLPPEILNKAGHGNAVDWWNLGMVLYELLTGRPPWYTTDREELYRRLRSSPLEFPPGLSPQAMDLIAGLLERDPAQRLRAAQVLTHPFFHGIHWDRLLNREIEPAFRPCQFSDPLDAVNFEDDFTRMPVHMAMDELLDPKTPKRESMTPKSSMAGRVSSVRTMSYTFQGFTFDGETELDQGSASMLLTTPPSL</sequence>
<dbReference type="CDD" id="cd05123">
    <property type="entry name" value="STKc_AGC"/>
    <property type="match status" value="1"/>
</dbReference>
<dbReference type="InterPro" id="IPR017441">
    <property type="entry name" value="Protein_kinase_ATP_BS"/>
</dbReference>
<feature type="compositionally biased region" description="Low complexity" evidence="9">
    <location>
        <begin position="454"/>
        <end position="467"/>
    </location>
</feature>
<dbReference type="SMART" id="SM00220">
    <property type="entry name" value="S_TKc"/>
    <property type="match status" value="1"/>
</dbReference>
<dbReference type="SUPFAM" id="SSF56112">
    <property type="entry name" value="Protein kinase-like (PK-like)"/>
    <property type="match status" value="1"/>
</dbReference>
<dbReference type="SMART" id="SM00312">
    <property type="entry name" value="PX"/>
    <property type="match status" value="1"/>
</dbReference>
<dbReference type="InterPro" id="IPR001683">
    <property type="entry name" value="PX_dom"/>
</dbReference>
<dbReference type="InterPro" id="IPR011009">
    <property type="entry name" value="Kinase-like_dom_sf"/>
</dbReference>
<organism evidence="13 14">
    <name type="scientific">Aphanomyces euteiches</name>
    <dbReference type="NCBI Taxonomy" id="100861"/>
    <lineage>
        <taxon>Eukaryota</taxon>
        <taxon>Sar</taxon>
        <taxon>Stramenopiles</taxon>
        <taxon>Oomycota</taxon>
        <taxon>Saprolegniomycetes</taxon>
        <taxon>Saprolegniales</taxon>
        <taxon>Verrucalvaceae</taxon>
        <taxon>Aphanomyces</taxon>
    </lineage>
</organism>
<evidence type="ECO:0000256" key="5">
    <source>
        <dbReference type="ARBA" id="ARBA00022741"/>
    </source>
</evidence>
<feature type="region of interest" description="Disordered" evidence="9">
    <location>
        <begin position="1"/>
        <end position="28"/>
    </location>
</feature>
<evidence type="ECO:0000256" key="6">
    <source>
        <dbReference type="ARBA" id="ARBA00022777"/>
    </source>
</evidence>
<feature type="region of interest" description="Disordered" evidence="9">
    <location>
        <begin position="432"/>
        <end position="467"/>
    </location>
</feature>
<dbReference type="EMBL" id="VJMJ01000193">
    <property type="protein sequence ID" value="KAF0727584.1"/>
    <property type="molecule type" value="Genomic_DNA"/>
</dbReference>
<dbReference type="InterPro" id="IPR000719">
    <property type="entry name" value="Prot_kinase_dom"/>
</dbReference>
<dbReference type="GO" id="GO:0005524">
    <property type="term" value="F:ATP binding"/>
    <property type="evidence" value="ECO:0007669"/>
    <property type="project" value="UniProtKB-UniRule"/>
</dbReference>
<feature type="domain" description="PX" evidence="11">
    <location>
        <begin position="190"/>
        <end position="313"/>
    </location>
</feature>
<dbReference type="VEuPathDB" id="FungiDB:AeMF1_009749"/>
<dbReference type="FunFam" id="3.30.200.20:FF:000537">
    <property type="entry name" value="Non-specific serine/threonine protein kinase"/>
    <property type="match status" value="1"/>
</dbReference>
<evidence type="ECO:0000256" key="4">
    <source>
        <dbReference type="ARBA" id="ARBA00022679"/>
    </source>
</evidence>
<evidence type="ECO:0000259" key="12">
    <source>
        <dbReference type="PROSITE" id="PS51285"/>
    </source>
</evidence>
<dbReference type="SUPFAM" id="SSF64268">
    <property type="entry name" value="PX domain"/>
    <property type="match status" value="1"/>
</dbReference>
<dbReference type="AlphaFoldDB" id="A0A6G0WK37"/>
<dbReference type="InterPro" id="IPR000961">
    <property type="entry name" value="AGC-kinase_C"/>
</dbReference>
<evidence type="ECO:0000259" key="11">
    <source>
        <dbReference type="PROSITE" id="PS50195"/>
    </source>
</evidence>
<dbReference type="PANTHER" id="PTHR24351">
    <property type="entry name" value="RIBOSOMAL PROTEIN S6 KINASE"/>
    <property type="match status" value="1"/>
</dbReference>
<dbReference type="PROSITE" id="PS50195">
    <property type="entry name" value="PX"/>
    <property type="match status" value="1"/>
</dbReference>
<evidence type="ECO:0000313" key="14">
    <source>
        <dbReference type="Proteomes" id="UP000481153"/>
    </source>
</evidence>
<evidence type="ECO:0000259" key="10">
    <source>
        <dbReference type="PROSITE" id="PS50011"/>
    </source>
</evidence>
<feature type="region of interest" description="Disordered" evidence="9">
    <location>
        <begin position="90"/>
        <end position="147"/>
    </location>
</feature>
<evidence type="ECO:0000256" key="7">
    <source>
        <dbReference type="ARBA" id="ARBA00022840"/>
    </source>
</evidence>
<dbReference type="PROSITE" id="PS50011">
    <property type="entry name" value="PROTEIN_KINASE_DOM"/>
    <property type="match status" value="1"/>
</dbReference>
<dbReference type="SMART" id="SM00133">
    <property type="entry name" value="S_TK_X"/>
    <property type="match status" value="1"/>
</dbReference>
<keyword evidence="2" id="KW-0723">Serine/threonine-protein kinase</keyword>
<dbReference type="GO" id="GO:0035091">
    <property type="term" value="F:phosphatidylinositol binding"/>
    <property type="evidence" value="ECO:0007669"/>
    <property type="project" value="InterPro"/>
</dbReference>
<evidence type="ECO:0008006" key="15">
    <source>
        <dbReference type="Google" id="ProtNLM"/>
    </source>
</evidence>
<feature type="binding site" evidence="8">
    <location>
        <position position="515"/>
    </location>
    <ligand>
        <name>ATP</name>
        <dbReference type="ChEBI" id="CHEBI:30616"/>
    </ligand>
</feature>
<dbReference type="Pfam" id="PF00069">
    <property type="entry name" value="Pkinase"/>
    <property type="match status" value="1"/>
</dbReference>
<dbReference type="Gene3D" id="3.30.200.20">
    <property type="entry name" value="Phosphorylase Kinase, domain 1"/>
    <property type="match status" value="1"/>
</dbReference>
<evidence type="ECO:0000256" key="1">
    <source>
        <dbReference type="ARBA" id="ARBA00009903"/>
    </source>
</evidence>
<dbReference type="InterPro" id="IPR045270">
    <property type="entry name" value="STKc_AGC"/>
</dbReference>
<feature type="compositionally biased region" description="Basic residues" evidence="9">
    <location>
        <begin position="1"/>
        <end position="10"/>
    </location>
</feature>
<feature type="domain" description="Protein kinase" evidence="10">
    <location>
        <begin position="486"/>
        <end position="739"/>
    </location>
</feature>
<comment type="similarity">
    <text evidence="1">Belongs to the protein kinase superfamily. AGC Ser/Thr protein kinase family.</text>
</comment>
<name>A0A6G0WK37_9STRA</name>
<dbReference type="Gene3D" id="3.30.1520.10">
    <property type="entry name" value="Phox-like domain"/>
    <property type="match status" value="1"/>
</dbReference>
<evidence type="ECO:0000256" key="8">
    <source>
        <dbReference type="PROSITE-ProRule" id="PRU10141"/>
    </source>
</evidence>
<keyword evidence="5 8" id="KW-0547">Nucleotide-binding</keyword>
<dbReference type="Proteomes" id="UP000481153">
    <property type="component" value="Unassembled WGS sequence"/>
</dbReference>
<evidence type="ECO:0000256" key="3">
    <source>
        <dbReference type="ARBA" id="ARBA00022553"/>
    </source>
</evidence>
<gene>
    <name evidence="13" type="ORF">Ae201684_014411</name>
</gene>
<proteinExistence type="inferred from homology"/>
<dbReference type="InterPro" id="IPR008271">
    <property type="entry name" value="Ser/Thr_kinase_AS"/>
</dbReference>
<dbReference type="GO" id="GO:0004674">
    <property type="term" value="F:protein serine/threonine kinase activity"/>
    <property type="evidence" value="ECO:0007669"/>
    <property type="project" value="UniProtKB-KW"/>
</dbReference>
<dbReference type="PROSITE" id="PS00108">
    <property type="entry name" value="PROTEIN_KINASE_ST"/>
    <property type="match status" value="1"/>
</dbReference>
<protein>
    <recommendedName>
        <fullName evidence="15">AGC protein kinase</fullName>
    </recommendedName>
</protein>
<feature type="region of interest" description="Disordered" evidence="9">
    <location>
        <begin position="382"/>
        <end position="404"/>
    </location>
</feature>
<evidence type="ECO:0000313" key="13">
    <source>
        <dbReference type="EMBL" id="KAF0727584.1"/>
    </source>
</evidence>
<feature type="compositionally biased region" description="Basic and acidic residues" evidence="9">
    <location>
        <begin position="137"/>
        <end position="147"/>
    </location>
</feature>
<accession>A0A6G0WK37</accession>
<dbReference type="PROSITE" id="PS51285">
    <property type="entry name" value="AGC_KINASE_CTER"/>
    <property type="match status" value="1"/>
</dbReference>
<keyword evidence="3" id="KW-0597">Phosphoprotein</keyword>
<keyword evidence="7 8" id="KW-0067">ATP-binding</keyword>
<evidence type="ECO:0000256" key="9">
    <source>
        <dbReference type="SAM" id="MobiDB-lite"/>
    </source>
</evidence>
<keyword evidence="4" id="KW-0808">Transferase</keyword>
<evidence type="ECO:0000256" key="2">
    <source>
        <dbReference type="ARBA" id="ARBA00022527"/>
    </source>
</evidence>
<dbReference type="FunFam" id="1.10.510.10:FF:000008">
    <property type="entry name" value="Non-specific serine/threonine protein kinase"/>
    <property type="match status" value="1"/>
</dbReference>
<keyword evidence="6" id="KW-0418">Kinase</keyword>
<dbReference type="Pfam" id="PF00787">
    <property type="entry name" value="PX"/>
    <property type="match status" value="1"/>
</dbReference>
<reference evidence="13 14" key="1">
    <citation type="submission" date="2019-07" db="EMBL/GenBank/DDBJ databases">
        <title>Genomics analysis of Aphanomyces spp. identifies a new class of oomycete effector associated with host adaptation.</title>
        <authorList>
            <person name="Gaulin E."/>
        </authorList>
    </citation>
    <scope>NUCLEOTIDE SEQUENCE [LARGE SCALE GENOMIC DNA]</scope>
    <source>
        <strain evidence="13 14">ATCC 201684</strain>
    </source>
</reference>